<comment type="caution">
    <text evidence="5">The sequence shown here is derived from an EMBL/GenBank/DDBJ whole genome shotgun (WGS) entry which is preliminary data.</text>
</comment>
<accession>A0ABW6BKE5</accession>
<dbReference type="InterPro" id="IPR013520">
    <property type="entry name" value="Ribonucl_H"/>
</dbReference>
<dbReference type="CDD" id="cd06127">
    <property type="entry name" value="DEDDh"/>
    <property type="match status" value="1"/>
</dbReference>
<sequence>MKGYFLFIDTETSGIPKRWNKPYSDQLNWPSVIQLAWIIYTADGQEVKRVSKYIYEGDIQINAASQQVHGITADFLEKHGDRRKHILRKLAYDIKKYAPLIIGHFIELDIQVLSADYFRAQLQNPFPKQLFFCTMLESKKYAMNPAVEYLRLVQLHEQLFDIRPQDIHEAEHDAEITARCFFEMLQRNNITEQDLHMQQLEFSQKLNFADKQDV</sequence>
<evidence type="ECO:0000256" key="1">
    <source>
        <dbReference type="ARBA" id="ARBA00022722"/>
    </source>
</evidence>
<dbReference type="SUPFAM" id="SSF53098">
    <property type="entry name" value="Ribonuclease H-like"/>
    <property type="match status" value="1"/>
</dbReference>
<dbReference type="PANTHER" id="PTHR30231:SF4">
    <property type="entry name" value="PROTEIN NEN2"/>
    <property type="match status" value="1"/>
</dbReference>
<proteinExistence type="predicted"/>
<gene>
    <name evidence="5" type="ORF">ACFS7Y_16620</name>
</gene>
<dbReference type="EMBL" id="JBHUPB010000011">
    <property type="protein sequence ID" value="MFD2969019.1"/>
    <property type="molecule type" value="Genomic_DNA"/>
</dbReference>
<dbReference type="GO" id="GO:0004527">
    <property type="term" value="F:exonuclease activity"/>
    <property type="evidence" value="ECO:0007669"/>
    <property type="project" value="UniProtKB-KW"/>
</dbReference>
<dbReference type="Proteomes" id="UP001597525">
    <property type="component" value="Unassembled WGS sequence"/>
</dbReference>
<name>A0ABW6BKE5_9SPHI</name>
<protein>
    <submittedName>
        <fullName evidence="5">3'-5' exonuclease</fullName>
    </submittedName>
</protein>
<evidence type="ECO:0000256" key="2">
    <source>
        <dbReference type="ARBA" id="ARBA00022801"/>
    </source>
</evidence>
<evidence type="ECO:0000313" key="6">
    <source>
        <dbReference type="Proteomes" id="UP001597525"/>
    </source>
</evidence>
<reference evidence="6" key="1">
    <citation type="journal article" date="2019" name="Int. J. Syst. Evol. Microbiol.">
        <title>The Global Catalogue of Microorganisms (GCM) 10K type strain sequencing project: providing services to taxonomists for standard genome sequencing and annotation.</title>
        <authorList>
            <consortium name="The Broad Institute Genomics Platform"/>
            <consortium name="The Broad Institute Genome Sequencing Center for Infectious Disease"/>
            <person name="Wu L."/>
            <person name="Ma J."/>
        </authorList>
    </citation>
    <scope>NUCLEOTIDE SEQUENCE [LARGE SCALE GENOMIC DNA]</scope>
    <source>
        <strain evidence="6">KCTC 22814</strain>
    </source>
</reference>
<dbReference type="SMART" id="SM00479">
    <property type="entry name" value="EXOIII"/>
    <property type="match status" value="1"/>
</dbReference>
<keyword evidence="1" id="KW-0540">Nuclease</keyword>
<dbReference type="Gene3D" id="3.30.420.10">
    <property type="entry name" value="Ribonuclease H-like superfamily/Ribonuclease H"/>
    <property type="match status" value="1"/>
</dbReference>
<evidence type="ECO:0000313" key="5">
    <source>
        <dbReference type="EMBL" id="MFD2969019.1"/>
    </source>
</evidence>
<dbReference type="InterPro" id="IPR036397">
    <property type="entry name" value="RNaseH_sf"/>
</dbReference>
<evidence type="ECO:0000256" key="3">
    <source>
        <dbReference type="ARBA" id="ARBA00022839"/>
    </source>
</evidence>
<organism evidence="5 6">
    <name type="scientific">Sphingobacterium bambusae</name>
    <dbReference type="NCBI Taxonomy" id="662858"/>
    <lineage>
        <taxon>Bacteria</taxon>
        <taxon>Pseudomonadati</taxon>
        <taxon>Bacteroidota</taxon>
        <taxon>Sphingobacteriia</taxon>
        <taxon>Sphingobacteriales</taxon>
        <taxon>Sphingobacteriaceae</taxon>
        <taxon>Sphingobacterium</taxon>
    </lineage>
</organism>
<keyword evidence="3 5" id="KW-0269">Exonuclease</keyword>
<evidence type="ECO:0000259" key="4">
    <source>
        <dbReference type="SMART" id="SM00479"/>
    </source>
</evidence>
<dbReference type="PANTHER" id="PTHR30231">
    <property type="entry name" value="DNA POLYMERASE III SUBUNIT EPSILON"/>
    <property type="match status" value="1"/>
</dbReference>
<feature type="domain" description="Exonuclease" evidence="4">
    <location>
        <begin position="4"/>
        <end position="190"/>
    </location>
</feature>
<keyword evidence="6" id="KW-1185">Reference proteome</keyword>
<dbReference type="InterPro" id="IPR012337">
    <property type="entry name" value="RNaseH-like_sf"/>
</dbReference>
<dbReference type="RefSeq" id="WP_320184508.1">
    <property type="nucleotide sequence ID" value="NZ_CP138332.1"/>
</dbReference>
<keyword evidence="2" id="KW-0378">Hydrolase</keyword>
<dbReference type="Pfam" id="PF00929">
    <property type="entry name" value="RNase_T"/>
    <property type="match status" value="1"/>
</dbReference>